<dbReference type="Gene3D" id="3.40.190.290">
    <property type="match status" value="1"/>
</dbReference>
<feature type="compositionally biased region" description="Polar residues" evidence="6">
    <location>
        <begin position="306"/>
        <end position="319"/>
    </location>
</feature>
<dbReference type="PANTHER" id="PTHR30346">
    <property type="entry name" value="TRANSCRIPTIONAL DUAL REGULATOR HCAR-RELATED"/>
    <property type="match status" value="1"/>
</dbReference>
<dbReference type="AlphaFoldDB" id="A0AA46P507"/>
<dbReference type="FunFam" id="1.10.10.10:FF:000001">
    <property type="entry name" value="LysR family transcriptional regulator"/>
    <property type="match status" value="1"/>
</dbReference>
<dbReference type="InterPro" id="IPR036390">
    <property type="entry name" value="WH_DNA-bd_sf"/>
</dbReference>
<dbReference type="Proteomes" id="UP001163947">
    <property type="component" value="Chromosome"/>
</dbReference>
<accession>A0AA46P507</accession>
<keyword evidence="3" id="KW-0238">DNA-binding</keyword>
<proteinExistence type="inferred from homology"/>
<dbReference type="InterPro" id="IPR000847">
    <property type="entry name" value="LysR_HTH_N"/>
</dbReference>
<name>A0AA46P507_9NOCA</name>
<evidence type="ECO:0000256" key="3">
    <source>
        <dbReference type="ARBA" id="ARBA00023125"/>
    </source>
</evidence>
<dbReference type="Gene3D" id="1.10.10.10">
    <property type="entry name" value="Winged helix-like DNA-binding domain superfamily/Winged helix DNA-binding domain"/>
    <property type="match status" value="1"/>
</dbReference>
<dbReference type="GO" id="GO:0003677">
    <property type="term" value="F:DNA binding"/>
    <property type="evidence" value="ECO:0007669"/>
    <property type="project" value="UniProtKB-KW"/>
</dbReference>
<dbReference type="PROSITE" id="PS50931">
    <property type="entry name" value="HTH_LYSR"/>
    <property type="match status" value="1"/>
</dbReference>
<feature type="domain" description="HTH lysR-type" evidence="7">
    <location>
        <begin position="1"/>
        <end position="58"/>
    </location>
</feature>
<keyword evidence="4" id="KW-0010">Activator</keyword>
<evidence type="ECO:0000256" key="1">
    <source>
        <dbReference type="ARBA" id="ARBA00009437"/>
    </source>
</evidence>
<evidence type="ECO:0000256" key="6">
    <source>
        <dbReference type="SAM" id="MobiDB-lite"/>
    </source>
</evidence>
<keyword evidence="5" id="KW-0804">Transcription</keyword>
<dbReference type="CDD" id="cd08436">
    <property type="entry name" value="PBP2_LTTR_like_3"/>
    <property type="match status" value="1"/>
</dbReference>
<dbReference type="SUPFAM" id="SSF53850">
    <property type="entry name" value="Periplasmic binding protein-like II"/>
    <property type="match status" value="1"/>
</dbReference>
<evidence type="ECO:0000256" key="4">
    <source>
        <dbReference type="ARBA" id="ARBA00023159"/>
    </source>
</evidence>
<comment type="similarity">
    <text evidence="1">Belongs to the LysR transcriptional regulatory family.</text>
</comment>
<evidence type="ECO:0000313" key="8">
    <source>
        <dbReference type="EMBL" id="UYF97048.1"/>
    </source>
</evidence>
<dbReference type="GO" id="GO:0003700">
    <property type="term" value="F:DNA-binding transcription factor activity"/>
    <property type="evidence" value="ECO:0007669"/>
    <property type="project" value="InterPro"/>
</dbReference>
<protein>
    <submittedName>
        <fullName evidence="8">LysR substrate-binding domain-containing protein</fullName>
    </submittedName>
</protein>
<dbReference type="InterPro" id="IPR036388">
    <property type="entry name" value="WH-like_DNA-bd_sf"/>
</dbReference>
<evidence type="ECO:0000313" key="9">
    <source>
        <dbReference type="Proteomes" id="UP001163947"/>
    </source>
</evidence>
<evidence type="ECO:0000256" key="5">
    <source>
        <dbReference type="ARBA" id="ARBA00023163"/>
    </source>
</evidence>
<reference evidence="8" key="1">
    <citation type="submission" date="2022-09" db="EMBL/GenBank/DDBJ databases">
        <title>The genome sequence of Rhodococcus aetherivorans N1.</title>
        <authorList>
            <person name="Jiang W."/>
        </authorList>
    </citation>
    <scope>NUCLEOTIDE SEQUENCE</scope>
    <source>
        <strain evidence="8">N1</strain>
    </source>
</reference>
<dbReference type="PRINTS" id="PR00039">
    <property type="entry name" value="HTHLYSR"/>
</dbReference>
<gene>
    <name evidence="8" type="ORF">OCS65_24065</name>
</gene>
<sequence length="319" mass="34475">MELQQLRYVLAVAEKKNFTRAAEQCFVVQSALSHQIKALEQELGVPLFARTSRRVELTDAGAAFLPAARASLEAAERAAADAAATVGQIRGPLTIGVIPTVTAIDIPTALGEFHRAHPAVSIALRNGGSDELVTAIRAGEVDIAVLGLPDATTPHRVRFVELARERLVAVLAADHRLSGRRRLRLRDLADETFADFPAGTQGRAQSDRAFDAAELRREVTFESMSTDLILDLVKQGLAVALLPPAFVPSNPNLVKVPVSDGPTRVEYLAWSDFDPAPAAVAFLDALHSQMASNRLNSQPIPMRPSSWESDAQARTLSRR</sequence>
<dbReference type="EMBL" id="CP106982">
    <property type="protein sequence ID" value="UYF97048.1"/>
    <property type="molecule type" value="Genomic_DNA"/>
</dbReference>
<keyword evidence="2" id="KW-0805">Transcription regulation</keyword>
<dbReference type="InterPro" id="IPR005119">
    <property type="entry name" value="LysR_subst-bd"/>
</dbReference>
<dbReference type="GO" id="GO:0032993">
    <property type="term" value="C:protein-DNA complex"/>
    <property type="evidence" value="ECO:0007669"/>
    <property type="project" value="TreeGrafter"/>
</dbReference>
<dbReference type="RefSeq" id="WP_006931984.1">
    <property type="nucleotide sequence ID" value="NZ_CAVJ010000034.1"/>
</dbReference>
<dbReference type="PANTHER" id="PTHR30346:SF30">
    <property type="entry name" value="SMALL NEUTRAL PROTEASE REGULATORY PROTEIN"/>
    <property type="match status" value="1"/>
</dbReference>
<feature type="region of interest" description="Disordered" evidence="6">
    <location>
        <begin position="295"/>
        <end position="319"/>
    </location>
</feature>
<evidence type="ECO:0000259" key="7">
    <source>
        <dbReference type="PROSITE" id="PS50931"/>
    </source>
</evidence>
<organism evidence="8 9">
    <name type="scientific">Rhodococcus aetherivorans</name>
    <dbReference type="NCBI Taxonomy" id="191292"/>
    <lineage>
        <taxon>Bacteria</taxon>
        <taxon>Bacillati</taxon>
        <taxon>Actinomycetota</taxon>
        <taxon>Actinomycetes</taxon>
        <taxon>Mycobacteriales</taxon>
        <taxon>Nocardiaceae</taxon>
        <taxon>Rhodococcus</taxon>
    </lineage>
</organism>
<dbReference type="GeneID" id="83623559"/>
<dbReference type="Pfam" id="PF00126">
    <property type="entry name" value="HTH_1"/>
    <property type="match status" value="1"/>
</dbReference>
<dbReference type="Pfam" id="PF03466">
    <property type="entry name" value="LysR_substrate"/>
    <property type="match status" value="1"/>
</dbReference>
<dbReference type="SUPFAM" id="SSF46785">
    <property type="entry name" value="Winged helix' DNA-binding domain"/>
    <property type="match status" value="1"/>
</dbReference>
<evidence type="ECO:0000256" key="2">
    <source>
        <dbReference type="ARBA" id="ARBA00023015"/>
    </source>
</evidence>